<protein>
    <submittedName>
        <fullName evidence="4">Isochorismatase</fullName>
    </submittedName>
</protein>
<evidence type="ECO:0000313" key="5">
    <source>
        <dbReference type="Proteomes" id="UP000624041"/>
    </source>
</evidence>
<name>A0A918CZ97_9BACI</name>
<evidence type="ECO:0000256" key="2">
    <source>
        <dbReference type="ARBA" id="ARBA00022801"/>
    </source>
</evidence>
<evidence type="ECO:0000313" key="4">
    <source>
        <dbReference type="EMBL" id="GGN51144.1"/>
    </source>
</evidence>
<reference evidence="4" key="1">
    <citation type="journal article" date="2014" name="Int. J. Syst. Evol. Microbiol.">
        <title>Complete genome sequence of Corynebacterium casei LMG S-19264T (=DSM 44701T), isolated from a smear-ripened cheese.</title>
        <authorList>
            <consortium name="US DOE Joint Genome Institute (JGI-PGF)"/>
            <person name="Walter F."/>
            <person name="Albersmeier A."/>
            <person name="Kalinowski J."/>
            <person name="Ruckert C."/>
        </authorList>
    </citation>
    <scope>NUCLEOTIDE SEQUENCE</scope>
    <source>
        <strain evidence="4">JCM 17251</strain>
    </source>
</reference>
<dbReference type="AlphaFoldDB" id="A0A918CZ97"/>
<evidence type="ECO:0000256" key="1">
    <source>
        <dbReference type="ARBA" id="ARBA00006336"/>
    </source>
</evidence>
<proteinExistence type="inferred from homology"/>
<dbReference type="EMBL" id="BMOS01000002">
    <property type="protein sequence ID" value="GGN51144.1"/>
    <property type="molecule type" value="Genomic_DNA"/>
</dbReference>
<gene>
    <name evidence="4" type="ORF">GCM10007971_05420</name>
</gene>
<dbReference type="PANTHER" id="PTHR43540:SF6">
    <property type="entry name" value="ISOCHORISMATASE-LIKE DOMAIN-CONTAINING PROTEIN"/>
    <property type="match status" value="1"/>
</dbReference>
<dbReference type="PANTHER" id="PTHR43540">
    <property type="entry name" value="PEROXYUREIDOACRYLATE/UREIDOACRYLATE AMIDOHYDROLASE-RELATED"/>
    <property type="match status" value="1"/>
</dbReference>
<feature type="domain" description="Isochorismatase-like" evidence="3">
    <location>
        <begin position="9"/>
        <end position="192"/>
    </location>
</feature>
<dbReference type="InterPro" id="IPR036380">
    <property type="entry name" value="Isochorismatase-like_sf"/>
</dbReference>
<dbReference type="Pfam" id="PF00857">
    <property type="entry name" value="Isochorismatase"/>
    <property type="match status" value="1"/>
</dbReference>
<sequence>MNTTNGNVALLLVDLQNDFCHPEGTAGKRGKDIHAFYEKMKQMKDLLEAARECEIPVIHVISEHSAWTESPSANERFGRSNQKSNLSYCEPGSWGAEIHEYFTPLPGEKVVVKHRYSAFVHTNLELLLRSNGISHLTIIGAYTNVCIDTTARDASMRDFFVTVPSNCVVSDNEKLHHDALELLQGTFAEVVHAVEVKKQWKGEI</sequence>
<accession>A0A918CZ97</accession>
<dbReference type="InterPro" id="IPR000868">
    <property type="entry name" value="Isochorismatase-like_dom"/>
</dbReference>
<dbReference type="RefSeq" id="WP_188855906.1">
    <property type="nucleotide sequence ID" value="NZ_BMOS01000002.1"/>
</dbReference>
<keyword evidence="5" id="KW-1185">Reference proteome</keyword>
<dbReference type="CDD" id="cd00431">
    <property type="entry name" value="cysteine_hydrolases"/>
    <property type="match status" value="1"/>
</dbReference>
<organism evidence="4 5">
    <name type="scientific">Oceanobacillus indicireducens</name>
    <dbReference type="NCBI Taxonomy" id="1004261"/>
    <lineage>
        <taxon>Bacteria</taxon>
        <taxon>Bacillati</taxon>
        <taxon>Bacillota</taxon>
        <taxon>Bacilli</taxon>
        <taxon>Bacillales</taxon>
        <taxon>Bacillaceae</taxon>
        <taxon>Oceanobacillus</taxon>
    </lineage>
</organism>
<dbReference type="Gene3D" id="3.40.50.850">
    <property type="entry name" value="Isochorismatase-like"/>
    <property type="match status" value="1"/>
</dbReference>
<dbReference type="InterPro" id="IPR050272">
    <property type="entry name" value="Isochorismatase-like_hydrls"/>
</dbReference>
<reference evidence="4" key="2">
    <citation type="submission" date="2020-09" db="EMBL/GenBank/DDBJ databases">
        <authorList>
            <person name="Sun Q."/>
            <person name="Ohkuma M."/>
        </authorList>
    </citation>
    <scope>NUCLEOTIDE SEQUENCE</scope>
    <source>
        <strain evidence="4">JCM 17251</strain>
    </source>
</reference>
<comment type="similarity">
    <text evidence="1">Belongs to the isochorismatase family.</text>
</comment>
<dbReference type="GO" id="GO:0016787">
    <property type="term" value="F:hydrolase activity"/>
    <property type="evidence" value="ECO:0007669"/>
    <property type="project" value="UniProtKB-KW"/>
</dbReference>
<dbReference type="SUPFAM" id="SSF52499">
    <property type="entry name" value="Isochorismatase-like hydrolases"/>
    <property type="match status" value="1"/>
</dbReference>
<keyword evidence="2" id="KW-0378">Hydrolase</keyword>
<comment type="caution">
    <text evidence="4">The sequence shown here is derived from an EMBL/GenBank/DDBJ whole genome shotgun (WGS) entry which is preliminary data.</text>
</comment>
<dbReference type="Proteomes" id="UP000624041">
    <property type="component" value="Unassembled WGS sequence"/>
</dbReference>
<evidence type="ECO:0000259" key="3">
    <source>
        <dbReference type="Pfam" id="PF00857"/>
    </source>
</evidence>